<dbReference type="AlphaFoldDB" id="G3B6T3"/>
<evidence type="ECO:0000313" key="1">
    <source>
        <dbReference type="EMBL" id="EGV63013.1"/>
    </source>
</evidence>
<name>G3B6T3_CANTC</name>
<organism evidence="2">
    <name type="scientific">Candida tenuis (strain ATCC 10573 / BCRC 21748 / CBS 615 / JCM 9827 / NBRC 10315 / NRRL Y-1498 / VKM Y-70)</name>
    <name type="common">Yeast</name>
    <name type="synonym">Yamadazyma tenuis</name>
    <dbReference type="NCBI Taxonomy" id="590646"/>
    <lineage>
        <taxon>Eukaryota</taxon>
        <taxon>Fungi</taxon>
        <taxon>Dikarya</taxon>
        <taxon>Ascomycota</taxon>
        <taxon>Saccharomycotina</taxon>
        <taxon>Pichiomycetes</taxon>
        <taxon>Debaryomycetaceae</taxon>
        <taxon>Yamadazyma</taxon>
    </lineage>
</organism>
<reference evidence="1 2" key="1">
    <citation type="journal article" date="2011" name="Proc. Natl. Acad. Sci. U.S.A.">
        <title>Comparative genomics of xylose-fermenting fungi for enhanced biofuel production.</title>
        <authorList>
            <person name="Wohlbach D.J."/>
            <person name="Kuo A."/>
            <person name="Sato T.K."/>
            <person name="Potts K.M."/>
            <person name="Salamov A.A."/>
            <person name="LaButti K.M."/>
            <person name="Sun H."/>
            <person name="Clum A."/>
            <person name="Pangilinan J.L."/>
            <person name="Lindquist E.A."/>
            <person name="Lucas S."/>
            <person name="Lapidus A."/>
            <person name="Jin M."/>
            <person name="Gunawan C."/>
            <person name="Balan V."/>
            <person name="Dale B.E."/>
            <person name="Jeffries T.W."/>
            <person name="Zinkel R."/>
            <person name="Barry K.W."/>
            <person name="Grigoriev I.V."/>
            <person name="Gasch A.P."/>
        </authorList>
    </citation>
    <scope>NUCLEOTIDE SEQUENCE [LARGE SCALE GENOMIC DNA]</scope>
    <source>
        <strain evidence="2">ATCC 10573 / BCRC 21748 / CBS 615 / JCM 9827 / NBRC 10315 / NRRL Y-1498 / VKM Y-70</strain>
    </source>
</reference>
<dbReference type="HOGENOM" id="CLU_1175263_0_0_1"/>
<keyword evidence="2" id="KW-1185">Reference proteome</keyword>
<dbReference type="EMBL" id="GL996524">
    <property type="protein sequence ID" value="EGV63013.1"/>
    <property type="molecule type" value="Genomic_DNA"/>
</dbReference>
<proteinExistence type="predicted"/>
<evidence type="ECO:0000313" key="2">
    <source>
        <dbReference type="Proteomes" id="UP000000707"/>
    </source>
</evidence>
<gene>
    <name evidence="1" type="ORF">CANTEDRAFT_114325</name>
</gene>
<dbReference type="OrthoDB" id="4082794at2759"/>
<accession>G3B6T3</accession>
<dbReference type="Proteomes" id="UP000000707">
    <property type="component" value="Unassembled WGS sequence"/>
</dbReference>
<protein>
    <submittedName>
        <fullName evidence="1">Uncharacterized protein</fullName>
    </submittedName>
</protein>
<sequence>MFTDKENIPVAETQKSISTNISSQLSNIELSTKQTTVDLTELVNRSRNNNDNLNKLLNSLVHNNNITKPDLVQIFDEYKINPRDIVDPIVSELQAVHLDSKSTRLLEAILDRLSVEKDTYTWQDEMRAMLSQLTDDHDTTNAISSLESKYNVLEAKYKALESKHTQLCSLYSTKFVALQQLQKQYETLLHQTKQLEPQLDMVTNIETLHNLKLSSISVPKIKKRIVSTPPTLDILK</sequence>